<comment type="caution">
    <text evidence="1">The sequence shown here is derived from an EMBL/GenBank/DDBJ whole genome shotgun (WGS) entry which is preliminary data.</text>
</comment>
<sequence>MKDKFLKALDNKQKVKITFYSKEDGRDIERICAPMDFGPSRRFKDGIDRFHLWDYFPDQGQKPHPLPLEPKFLKSIVVLDEYFNPGEFITWSVDTSPWHYSRDWGQYS</sequence>
<reference evidence="1 2" key="1">
    <citation type="submission" date="2013-06" db="EMBL/GenBank/DDBJ databases">
        <title>The Genome Sequence of Acinetobacter rudis CIP 110305.</title>
        <authorList>
            <consortium name="The Broad Institute Genome Sequencing Platform"/>
            <consortium name="The Broad Institute Genome Sequencing Center for Infectious Disease"/>
            <person name="Cerqueira G."/>
            <person name="Feldgarden M."/>
            <person name="Courvalin P."/>
            <person name="Perichon B."/>
            <person name="Grillot-Courvalin C."/>
            <person name="Clermont D."/>
            <person name="Rocha E."/>
            <person name="Yoon E.-J."/>
            <person name="Nemec A."/>
            <person name="Young S.K."/>
            <person name="Zeng Q."/>
            <person name="Gargeya S."/>
            <person name="Fitzgerald M."/>
            <person name="Abouelleil A."/>
            <person name="Alvarado L."/>
            <person name="Berlin A.M."/>
            <person name="Chapman S.B."/>
            <person name="Dewar J."/>
            <person name="Goldberg J."/>
            <person name="Griggs A."/>
            <person name="Gujja S."/>
            <person name="Hansen M."/>
            <person name="Howarth C."/>
            <person name="Imamovic A."/>
            <person name="Larimer J."/>
            <person name="McCowan C."/>
            <person name="Murphy C."/>
            <person name="Pearson M."/>
            <person name="Priest M."/>
            <person name="Roberts A."/>
            <person name="Saif S."/>
            <person name="Shea T."/>
            <person name="Sykes S."/>
            <person name="Wortman J."/>
            <person name="Nusbaum C."/>
            <person name="Birren B."/>
        </authorList>
    </citation>
    <scope>NUCLEOTIDE SEQUENCE [LARGE SCALE GENOMIC DNA]</scope>
    <source>
        <strain evidence="1 2">CIP 110305</strain>
    </source>
</reference>
<evidence type="ECO:0000313" key="2">
    <source>
        <dbReference type="Proteomes" id="UP000014568"/>
    </source>
</evidence>
<keyword evidence="2" id="KW-1185">Reference proteome</keyword>
<organism evidence="1 2">
    <name type="scientific">Acinetobacter rudis CIP 110305</name>
    <dbReference type="NCBI Taxonomy" id="421052"/>
    <lineage>
        <taxon>Bacteria</taxon>
        <taxon>Pseudomonadati</taxon>
        <taxon>Pseudomonadota</taxon>
        <taxon>Gammaproteobacteria</taxon>
        <taxon>Moraxellales</taxon>
        <taxon>Moraxellaceae</taxon>
        <taxon>Acinetobacter</taxon>
    </lineage>
</organism>
<dbReference type="Proteomes" id="UP000014568">
    <property type="component" value="Unassembled WGS sequence"/>
</dbReference>
<dbReference type="EMBL" id="ATGI01000023">
    <property type="protein sequence ID" value="EPF73808.1"/>
    <property type="molecule type" value="Genomic_DNA"/>
</dbReference>
<dbReference type="eggNOG" id="ENOG50338IE">
    <property type="taxonomic scope" value="Bacteria"/>
</dbReference>
<name>S3N5R3_9GAMM</name>
<protein>
    <submittedName>
        <fullName evidence="1">Uncharacterized protein</fullName>
    </submittedName>
</protein>
<dbReference type="STRING" id="632955.GCA_000829675_00267"/>
<dbReference type="RefSeq" id="WP_016656374.1">
    <property type="nucleotide sequence ID" value="NZ_KE340353.1"/>
</dbReference>
<dbReference type="OrthoDB" id="5518952at2"/>
<dbReference type="AlphaFoldDB" id="S3N5R3"/>
<gene>
    <name evidence="1" type="ORF">F945_01967</name>
</gene>
<proteinExistence type="predicted"/>
<accession>S3N5R3</accession>
<evidence type="ECO:0000313" key="1">
    <source>
        <dbReference type="EMBL" id="EPF73808.1"/>
    </source>
</evidence>
<dbReference type="HOGENOM" id="CLU_2261008_0_0_6"/>